<name>A0ABT1NLM4_9MICC</name>
<proteinExistence type="predicted"/>
<evidence type="ECO:0000256" key="1">
    <source>
        <dbReference type="SAM" id="Phobius"/>
    </source>
</evidence>
<feature type="transmembrane region" description="Helical" evidence="1">
    <location>
        <begin position="78"/>
        <end position="99"/>
    </location>
</feature>
<dbReference type="RefSeq" id="WP_255864552.1">
    <property type="nucleotide sequence ID" value="NZ_CP104263.1"/>
</dbReference>
<evidence type="ECO:0000313" key="3">
    <source>
        <dbReference type="Proteomes" id="UP001206924"/>
    </source>
</evidence>
<dbReference type="Proteomes" id="UP001206924">
    <property type="component" value="Unassembled WGS sequence"/>
</dbReference>
<organism evidence="2 3">
    <name type="scientific">Arthrobacter jinronghuae</name>
    <dbReference type="NCBI Taxonomy" id="2964609"/>
    <lineage>
        <taxon>Bacteria</taxon>
        <taxon>Bacillati</taxon>
        <taxon>Actinomycetota</taxon>
        <taxon>Actinomycetes</taxon>
        <taxon>Micrococcales</taxon>
        <taxon>Micrococcaceae</taxon>
        <taxon>Arthrobacter</taxon>
    </lineage>
</organism>
<dbReference type="Pfam" id="PF06993">
    <property type="entry name" value="DUF1304"/>
    <property type="match status" value="1"/>
</dbReference>
<accession>A0ABT1NLM4</accession>
<feature type="transmembrane region" description="Helical" evidence="1">
    <location>
        <begin position="6"/>
        <end position="28"/>
    </location>
</feature>
<feature type="transmembrane region" description="Helical" evidence="1">
    <location>
        <begin position="49"/>
        <end position="72"/>
    </location>
</feature>
<evidence type="ECO:0000313" key="2">
    <source>
        <dbReference type="EMBL" id="MCQ1948616.1"/>
    </source>
</evidence>
<reference evidence="2 3" key="1">
    <citation type="submission" date="2022-07" db="EMBL/GenBank/DDBJ databases">
        <title>Novel species in genus Arthrobacter.</title>
        <authorList>
            <person name="Liu Y."/>
        </authorList>
    </citation>
    <scope>NUCLEOTIDE SEQUENCE [LARGE SCALE GENOMIC DNA]</scope>
    <source>
        <strain evidence="3">zg-Y859</strain>
    </source>
</reference>
<keyword evidence="1" id="KW-1133">Transmembrane helix</keyword>
<comment type="caution">
    <text evidence="2">The sequence shown here is derived from an EMBL/GenBank/DDBJ whole genome shotgun (WGS) entry which is preliminary data.</text>
</comment>
<sequence>MLIAAAIFAVVAAAVAFYFFMLESLRWAEPETAAIFQLRGANASATAQLAYNLGFYNLFLAVGAGLGVVLLVAGNAVAGLTLMTFTTACMLLAAVVLVLSDRRLGRLSLVQGGPAALSLAFSLLGT</sequence>
<protein>
    <submittedName>
        <fullName evidence="2">DUF1304 domain-containing protein</fullName>
    </submittedName>
</protein>
<dbReference type="EMBL" id="JANFLP010000001">
    <property type="protein sequence ID" value="MCQ1948616.1"/>
    <property type="molecule type" value="Genomic_DNA"/>
</dbReference>
<keyword evidence="1" id="KW-0812">Transmembrane</keyword>
<dbReference type="InterPro" id="IPR009732">
    <property type="entry name" value="DUF1304"/>
</dbReference>
<keyword evidence="1" id="KW-0472">Membrane</keyword>
<gene>
    <name evidence="2" type="ORF">NNX28_01570</name>
</gene>
<keyword evidence="3" id="KW-1185">Reference proteome</keyword>